<dbReference type="RefSeq" id="WP_069366433.1">
    <property type="nucleotide sequence ID" value="NZ_CP012502.1"/>
</dbReference>
<dbReference type="EMBL" id="CP012502">
    <property type="protein sequence ID" value="AOM84562.1"/>
    <property type="molecule type" value="Genomic_DNA"/>
</dbReference>
<dbReference type="AlphaFoldDB" id="A0A1D7QZY5"/>
<reference evidence="1 2" key="1">
    <citation type="submission" date="2015-08" db="EMBL/GenBank/DDBJ databases">
        <title>The complete genome sequence of Bacillus beveridgei MLTeJB.</title>
        <authorList>
            <person name="Hanson T.E."/>
            <person name="Mesa C."/>
            <person name="Basesman S.M."/>
            <person name="Oremland R.S."/>
        </authorList>
    </citation>
    <scope>NUCLEOTIDE SEQUENCE [LARGE SCALE GENOMIC DNA]</scope>
    <source>
        <strain evidence="1 2">MLTeJB</strain>
    </source>
</reference>
<dbReference type="KEGG" id="bbev:BBEV_3247"/>
<proteinExistence type="predicted"/>
<dbReference type="STRING" id="632773.BBEV_3247"/>
<protein>
    <submittedName>
        <fullName evidence="1">Uncharacterized protein</fullName>
    </submittedName>
</protein>
<name>A0A1D7QZY5_9BACI</name>
<keyword evidence="2" id="KW-1185">Reference proteome</keyword>
<evidence type="ECO:0000313" key="1">
    <source>
        <dbReference type="EMBL" id="AOM84562.1"/>
    </source>
</evidence>
<accession>A0A1D7QZY5</accession>
<organism evidence="1 2">
    <name type="scientific">Salisediminibacterium beveridgei</name>
    <dbReference type="NCBI Taxonomy" id="632773"/>
    <lineage>
        <taxon>Bacteria</taxon>
        <taxon>Bacillati</taxon>
        <taxon>Bacillota</taxon>
        <taxon>Bacilli</taxon>
        <taxon>Bacillales</taxon>
        <taxon>Bacillaceae</taxon>
        <taxon>Salisediminibacterium</taxon>
    </lineage>
</organism>
<gene>
    <name evidence="1" type="ORF">BBEV_3247</name>
</gene>
<dbReference type="Proteomes" id="UP000094463">
    <property type="component" value="Chromosome"/>
</dbReference>
<evidence type="ECO:0000313" key="2">
    <source>
        <dbReference type="Proteomes" id="UP000094463"/>
    </source>
</evidence>
<sequence>MIIQKPDRLTCPAFLSFIGQLKFAKGMKYQSNVGFAIDVVMTQAFFTRNERLIESPIQPVGALNG</sequence>